<dbReference type="Proteomes" id="UP001345963">
    <property type="component" value="Unassembled WGS sequence"/>
</dbReference>
<name>A0ABU7CBV1_9TELE</name>
<sequence>MKKWPILATRGFFGVSLDVIFTLRLKLHIGHAQRDTTLHSSDGGSGSGRTRVRTPAPSVSDVVSFGKTLHLPCLLMVARGPRVNDCMAAPVLSVHPRAVEYSVKSPQT</sequence>
<keyword evidence="3" id="KW-1185">Reference proteome</keyword>
<dbReference type="EMBL" id="JAHUTI010088837">
    <property type="protein sequence ID" value="MED6260373.1"/>
    <property type="molecule type" value="Genomic_DNA"/>
</dbReference>
<feature type="region of interest" description="Disordered" evidence="1">
    <location>
        <begin position="36"/>
        <end position="57"/>
    </location>
</feature>
<accession>A0ABU7CBV1</accession>
<proteinExistence type="predicted"/>
<protein>
    <recommendedName>
        <fullName evidence="4">Secreted protein</fullName>
    </recommendedName>
</protein>
<gene>
    <name evidence="2" type="ORF">ATANTOWER_015683</name>
</gene>
<reference evidence="2 3" key="1">
    <citation type="submission" date="2021-07" db="EMBL/GenBank/DDBJ databases">
        <authorList>
            <person name="Palmer J.M."/>
        </authorList>
    </citation>
    <scope>NUCLEOTIDE SEQUENCE [LARGE SCALE GENOMIC DNA]</scope>
    <source>
        <strain evidence="2 3">AT_MEX2019</strain>
        <tissue evidence="2">Muscle</tissue>
    </source>
</reference>
<evidence type="ECO:0000313" key="2">
    <source>
        <dbReference type="EMBL" id="MED6260373.1"/>
    </source>
</evidence>
<organism evidence="2 3">
    <name type="scientific">Ataeniobius toweri</name>
    <dbReference type="NCBI Taxonomy" id="208326"/>
    <lineage>
        <taxon>Eukaryota</taxon>
        <taxon>Metazoa</taxon>
        <taxon>Chordata</taxon>
        <taxon>Craniata</taxon>
        <taxon>Vertebrata</taxon>
        <taxon>Euteleostomi</taxon>
        <taxon>Actinopterygii</taxon>
        <taxon>Neopterygii</taxon>
        <taxon>Teleostei</taxon>
        <taxon>Neoteleostei</taxon>
        <taxon>Acanthomorphata</taxon>
        <taxon>Ovalentaria</taxon>
        <taxon>Atherinomorphae</taxon>
        <taxon>Cyprinodontiformes</taxon>
        <taxon>Goodeidae</taxon>
        <taxon>Ataeniobius</taxon>
    </lineage>
</organism>
<evidence type="ECO:0000313" key="3">
    <source>
        <dbReference type="Proteomes" id="UP001345963"/>
    </source>
</evidence>
<comment type="caution">
    <text evidence="2">The sequence shown here is derived from an EMBL/GenBank/DDBJ whole genome shotgun (WGS) entry which is preliminary data.</text>
</comment>
<evidence type="ECO:0008006" key="4">
    <source>
        <dbReference type="Google" id="ProtNLM"/>
    </source>
</evidence>
<evidence type="ECO:0000256" key="1">
    <source>
        <dbReference type="SAM" id="MobiDB-lite"/>
    </source>
</evidence>